<evidence type="ECO:0000256" key="3">
    <source>
        <dbReference type="SAM" id="Phobius"/>
    </source>
</evidence>
<name>A0A397S1X3_9GLOM</name>
<feature type="transmembrane region" description="Helical" evidence="3">
    <location>
        <begin position="582"/>
        <end position="604"/>
    </location>
</feature>
<feature type="coiled-coil region" evidence="1">
    <location>
        <begin position="121"/>
        <end position="157"/>
    </location>
</feature>
<dbReference type="AlphaFoldDB" id="A0A397S1X3"/>
<sequence>MKKNICRFAKLTFEMEALQNNTSRNIAAIHEIYQMLAPAFRQVSNYTERFNPTDSPDVYKSRIQKYIVGFADDQILPALYTHLPSDLCNSMKIYMTIKGASNQTNQIQLQVNYQGATSADFEKLNSKIASLEAHYINQELEKKLEVIEMHLAKLLRKDMIDTNLTLNDHSNRKLEKRLGQIKAHLIKLAKKDIRDTKTFQHQCSESSPFGRFKKRLEQIEALLVKLARGSKFKSERIHMVTADEQSFASFFDNDTTSLSKPEDNDDDSDNSLTESNSEKCNTNIYIIYGKKEKGSQGTRWQAKKCEPVSAQNSDEKNILDGPIEIDFIQKKKPLTSIITIKYKIKHLKIPVIALDSCAELPIITADIKASSVDKIKIFSLEVKICELEGKLNDLELEQMLHNSNVVGGVVEEPTQINTSVMDNSKEINFLRLELEQDWNVLDGVLGFLHSTINDTEMYYEFIDSTTLNPKIAYKGTLDGQRRINFGGKETTDITSTEALYVLDIINFNWYIPKVFEHIQNPRYWHKMLYDQSIESDILLLDISNNDEYVWTTDYNSSYLQPLPLQTNPSIQFGDSNSSLTVIFGPVMGSLITIFLLIVICSLTCRWTKIIRNIK</sequence>
<comment type="caution">
    <text evidence="4">The sequence shown here is derived from an EMBL/GenBank/DDBJ whole genome shotgun (WGS) entry which is preliminary data.</text>
</comment>
<proteinExistence type="predicted"/>
<keyword evidence="3" id="KW-1133">Transmembrane helix</keyword>
<keyword evidence="3" id="KW-0472">Membrane</keyword>
<accession>A0A397S1X3</accession>
<evidence type="ECO:0000256" key="1">
    <source>
        <dbReference type="SAM" id="Coils"/>
    </source>
</evidence>
<reference evidence="4 5" key="1">
    <citation type="submission" date="2018-06" db="EMBL/GenBank/DDBJ databases">
        <title>Comparative genomics reveals the genomic features of Rhizophagus irregularis, R. cerebriforme, R. diaphanum and Gigaspora rosea, and their symbiotic lifestyle signature.</title>
        <authorList>
            <person name="Morin E."/>
            <person name="San Clemente H."/>
            <person name="Chen E.C.H."/>
            <person name="De La Providencia I."/>
            <person name="Hainaut M."/>
            <person name="Kuo A."/>
            <person name="Kohler A."/>
            <person name="Murat C."/>
            <person name="Tang N."/>
            <person name="Roy S."/>
            <person name="Loubradou J."/>
            <person name="Henrissat B."/>
            <person name="Grigoriev I.V."/>
            <person name="Corradi N."/>
            <person name="Roux C."/>
            <person name="Martin F.M."/>
        </authorList>
    </citation>
    <scope>NUCLEOTIDE SEQUENCE [LARGE SCALE GENOMIC DNA]</scope>
    <source>
        <strain evidence="4 5">DAOM 227022</strain>
    </source>
</reference>
<dbReference type="Proteomes" id="UP000265703">
    <property type="component" value="Unassembled WGS sequence"/>
</dbReference>
<keyword evidence="1" id="KW-0175">Coiled coil</keyword>
<organism evidence="4 5">
    <name type="scientific">Glomus cerebriforme</name>
    <dbReference type="NCBI Taxonomy" id="658196"/>
    <lineage>
        <taxon>Eukaryota</taxon>
        <taxon>Fungi</taxon>
        <taxon>Fungi incertae sedis</taxon>
        <taxon>Mucoromycota</taxon>
        <taxon>Glomeromycotina</taxon>
        <taxon>Glomeromycetes</taxon>
        <taxon>Glomerales</taxon>
        <taxon>Glomeraceae</taxon>
        <taxon>Glomus</taxon>
    </lineage>
</organism>
<feature type="region of interest" description="Disordered" evidence="2">
    <location>
        <begin position="254"/>
        <end position="276"/>
    </location>
</feature>
<dbReference type="EMBL" id="QKYT01000972">
    <property type="protein sequence ID" value="RIA80423.1"/>
    <property type="molecule type" value="Genomic_DNA"/>
</dbReference>
<gene>
    <name evidence="4" type="ORF">C1645_838735</name>
</gene>
<evidence type="ECO:0000256" key="2">
    <source>
        <dbReference type="SAM" id="MobiDB-lite"/>
    </source>
</evidence>
<protein>
    <submittedName>
        <fullName evidence="4">Uncharacterized protein</fullName>
    </submittedName>
</protein>
<evidence type="ECO:0000313" key="5">
    <source>
        <dbReference type="Proteomes" id="UP000265703"/>
    </source>
</evidence>
<evidence type="ECO:0000313" key="4">
    <source>
        <dbReference type="EMBL" id="RIA80423.1"/>
    </source>
</evidence>
<dbReference type="OrthoDB" id="2430533at2759"/>
<keyword evidence="3" id="KW-0812">Transmembrane</keyword>
<keyword evidence="5" id="KW-1185">Reference proteome</keyword>